<dbReference type="Proteomes" id="UP000001514">
    <property type="component" value="Unassembled WGS sequence"/>
</dbReference>
<evidence type="ECO:0000256" key="7">
    <source>
        <dbReference type="PROSITE-ProRule" id="PRU10141"/>
    </source>
</evidence>
<dbReference type="PANTHER" id="PTHR24056:SF107">
    <property type="entry name" value="CYCLIN-DEPENDENT KINASE 11A-RELATED"/>
    <property type="match status" value="1"/>
</dbReference>
<dbReference type="Pfam" id="PF00069">
    <property type="entry name" value="Pkinase"/>
    <property type="match status" value="1"/>
</dbReference>
<dbReference type="FunFam" id="1.10.510.10:FF:000624">
    <property type="entry name" value="Mitogen-activated protein kinase"/>
    <property type="match status" value="1"/>
</dbReference>
<dbReference type="PANTHER" id="PTHR24056">
    <property type="entry name" value="CELL DIVISION PROTEIN KINASE"/>
    <property type="match status" value="1"/>
</dbReference>
<gene>
    <name evidence="11" type="ORF">SELMODRAFT_99910</name>
</gene>
<dbReference type="PROSITE" id="PS00107">
    <property type="entry name" value="PROTEIN_KINASE_ATP"/>
    <property type="match status" value="1"/>
</dbReference>
<sequence length="365" mass="40937">MSEVKVVDVAETSEAGLAKLDDDGDLEQGVPHTPEVQDVKCSSPCGKCRIVDEFEKLGRLGEGAYGVVYKARDKRTEEIVALKKIKMHNQETEGFPVTSLREINLLISLRHPAIVDVREVVIGKDMDSVFMVMEYIERNLKDVMAALPQPWEHAVVKHMMQQLLDAVAYLHANWVLHRDLKPSNILVSGGELKICDFGMARRYDSPIKAYTHKVVTMWYRAPELLASTQEEQYHYTAAVDVWSLGCIMAELILNETLFQGTSEIDQLRRIKKMVWTAQLEKPGFIFPAHKLSALRDRILYPAAQAGRPMLSEKGLDLLAQLLAYDPDKRISASAALAHPWFQEPPLPTPPPPLPAPPLAATMPLQ</sequence>
<dbReference type="GO" id="GO:0010556">
    <property type="term" value="P:regulation of macromolecule biosynthetic process"/>
    <property type="evidence" value="ECO:0007669"/>
    <property type="project" value="UniProtKB-ARBA"/>
</dbReference>
<evidence type="ECO:0000256" key="6">
    <source>
        <dbReference type="ARBA" id="ARBA00022840"/>
    </source>
</evidence>
<dbReference type="OMA" id="NYYWCAV"/>
<reference evidence="11 12" key="1">
    <citation type="journal article" date="2011" name="Science">
        <title>The Selaginella genome identifies genetic changes associated with the evolution of vascular plants.</title>
        <authorList>
            <person name="Banks J.A."/>
            <person name="Nishiyama T."/>
            <person name="Hasebe M."/>
            <person name="Bowman J.L."/>
            <person name="Gribskov M."/>
            <person name="dePamphilis C."/>
            <person name="Albert V.A."/>
            <person name="Aono N."/>
            <person name="Aoyama T."/>
            <person name="Ambrose B.A."/>
            <person name="Ashton N.W."/>
            <person name="Axtell M.J."/>
            <person name="Barker E."/>
            <person name="Barker M.S."/>
            <person name="Bennetzen J.L."/>
            <person name="Bonawitz N.D."/>
            <person name="Chapple C."/>
            <person name="Cheng C."/>
            <person name="Correa L.G."/>
            <person name="Dacre M."/>
            <person name="DeBarry J."/>
            <person name="Dreyer I."/>
            <person name="Elias M."/>
            <person name="Engstrom E.M."/>
            <person name="Estelle M."/>
            <person name="Feng L."/>
            <person name="Finet C."/>
            <person name="Floyd S.K."/>
            <person name="Frommer W.B."/>
            <person name="Fujita T."/>
            <person name="Gramzow L."/>
            <person name="Gutensohn M."/>
            <person name="Harholt J."/>
            <person name="Hattori M."/>
            <person name="Heyl A."/>
            <person name="Hirai T."/>
            <person name="Hiwatashi Y."/>
            <person name="Ishikawa M."/>
            <person name="Iwata M."/>
            <person name="Karol K.G."/>
            <person name="Koehler B."/>
            <person name="Kolukisaoglu U."/>
            <person name="Kubo M."/>
            <person name="Kurata T."/>
            <person name="Lalonde S."/>
            <person name="Li K."/>
            <person name="Li Y."/>
            <person name="Litt A."/>
            <person name="Lyons E."/>
            <person name="Manning G."/>
            <person name="Maruyama T."/>
            <person name="Michael T.P."/>
            <person name="Mikami K."/>
            <person name="Miyazaki S."/>
            <person name="Morinaga S."/>
            <person name="Murata T."/>
            <person name="Mueller-Roeber B."/>
            <person name="Nelson D.R."/>
            <person name="Obara M."/>
            <person name="Oguri Y."/>
            <person name="Olmstead R.G."/>
            <person name="Onodera N."/>
            <person name="Petersen B.L."/>
            <person name="Pils B."/>
            <person name="Prigge M."/>
            <person name="Rensing S.A."/>
            <person name="Riano-Pachon D.M."/>
            <person name="Roberts A.W."/>
            <person name="Sato Y."/>
            <person name="Scheller H.V."/>
            <person name="Schulz B."/>
            <person name="Schulz C."/>
            <person name="Shakirov E.V."/>
            <person name="Shibagaki N."/>
            <person name="Shinohara N."/>
            <person name="Shippen D.E."/>
            <person name="Soerensen I."/>
            <person name="Sotooka R."/>
            <person name="Sugimoto N."/>
            <person name="Sugita M."/>
            <person name="Sumikawa N."/>
            <person name="Tanurdzic M."/>
            <person name="Theissen G."/>
            <person name="Ulvskov P."/>
            <person name="Wakazuki S."/>
            <person name="Weng J.K."/>
            <person name="Willats W.W."/>
            <person name="Wipf D."/>
            <person name="Wolf P.G."/>
            <person name="Yang L."/>
            <person name="Zimmer A.D."/>
            <person name="Zhu Q."/>
            <person name="Mitros T."/>
            <person name="Hellsten U."/>
            <person name="Loque D."/>
            <person name="Otillar R."/>
            <person name="Salamov A."/>
            <person name="Schmutz J."/>
            <person name="Shapiro H."/>
            <person name="Lindquist E."/>
            <person name="Lucas S."/>
            <person name="Rokhsar D."/>
            <person name="Grigoriev I.V."/>
        </authorList>
    </citation>
    <scope>NUCLEOTIDE SEQUENCE [LARGE SCALE GENOMIC DNA]</scope>
</reference>
<dbReference type="Gene3D" id="1.10.510.10">
    <property type="entry name" value="Transferase(Phosphotransferase) domain 1"/>
    <property type="match status" value="1"/>
</dbReference>
<dbReference type="KEGG" id="smo:SELMODRAFT_99910"/>
<keyword evidence="6 7" id="KW-0067">ATP-binding</keyword>
<evidence type="ECO:0000256" key="4">
    <source>
        <dbReference type="ARBA" id="ARBA00022741"/>
    </source>
</evidence>
<evidence type="ECO:0000256" key="3">
    <source>
        <dbReference type="ARBA" id="ARBA00022679"/>
    </source>
</evidence>
<keyword evidence="4 7" id="KW-0547">Nucleotide-binding</keyword>
<evidence type="ECO:0000313" key="11">
    <source>
        <dbReference type="EMBL" id="EFJ25444.1"/>
    </source>
</evidence>
<feature type="region of interest" description="Disordered" evidence="9">
    <location>
        <begin position="343"/>
        <end position="365"/>
    </location>
</feature>
<proteinExistence type="inferred from homology"/>
<dbReference type="EMBL" id="GL377587">
    <property type="protein sequence ID" value="EFJ25444.1"/>
    <property type="molecule type" value="Genomic_DNA"/>
</dbReference>
<dbReference type="InterPro" id="IPR008271">
    <property type="entry name" value="Ser/Thr_kinase_AS"/>
</dbReference>
<evidence type="ECO:0000259" key="10">
    <source>
        <dbReference type="PROSITE" id="PS50011"/>
    </source>
</evidence>
<dbReference type="PROSITE" id="PS00108">
    <property type="entry name" value="PROTEIN_KINASE_ST"/>
    <property type="match status" value="1"/>
</dbReference>
<dbReference type="FunCoup" id="D8RRQ8">
    <property type="interactions" value="4584"/>
</dbReference>
<dbReference type="OrthoDB" id="1732493at2759"/>
<feature type="compositionally biased region" description="Pro residues" evidence="9">
    <location>
        <begin position="343"/>
        <end position="357"/>
    </location>
</feature>
<keyword evidence="12" id="KW-1185">Reference proteome</keyword>
<evidence type="ECO:0000256" key="1">
    <source>
        <dbReference type="ARBA" id="ARBA00006485"/>
    </source>
</evidence>
<dbReference type="eggNOG" id="KOG0663">
    <property type="taxonomic scope" value="Eukaryota"/>
</dbReference>
<organism evidence="12">
    <name type="scientific">Selaginella moellendorffii</name>
    <name type="common">Spikemoss</name>
    <dbReference type="NCBI Taxonomy" id="88036"/>
    <lineage>
        <taxon>Eukaryota</taxon>
        <taxon>Viridiplantae</taxon>
        <taxon>Streptophyta</taxon>
        <taxon>Embryophyta</taxon>
        <taxon>Tracheophyta</taxon>
        <taxon>Lycopodiopsida</taxon>
        <taxon>Selaginellales</taxon>
        <taxon>Selaginellaceae</taxon>
        <taxon>Selaginella</taxon>
    </lineage>
</organism>
<dbReference type="InterPro" id="IPR011009">
    <property type="entry name" value="Kinase-like_dom_sf"/>
</dbReference>
<evidence type="ECO:0000256" key="5">
    <source>
        <dbReference type="ARBA" id="ARBA00022777"/>
    </source>
</evidence>
<feature type="domain" description="Protein kinase" evidence="10">
    <location>
        <begin position="54"/>
        <end position="341"/>
    </location>
</feature>
<protein>
    <recommendedName>
        <fullName evidence="10">Protein kinase domain-containing protein</fullName>
    </recommendedName>
</protein>
<dbReference type="GO" id="GO:0005524">
    <property type="term" value="F:ATP binding"/>
    <property type="evidence" value="ECO:0007669"/>
    <property type="project" value="UniProtKB-UniRule"/>
</dbReference>
<dbReference type="AlphaFoldDB" id="D8RRQ8"/>
<feature type="binding site" evidence="7">
    <location>
        <position position="83"/>
    </location>
    <ligand>
        <name>ATP</name>
        <dbReference type="ChEBI" id="CHEBI:30616"/>
    </ligand>
</feature>
<dbReference type="InterPro" id="IPR050108">
    <property type="entry name" value="CDK"/>
</dbReference>
<dbReference type="HOGENOM" id="CLU_000288_181_1_1"/>
<dbReference type="InParanoid" id="D8RRQ8"/>
<evidence type="ECO:0000256" key="2">
    <source>
        <dbReference type="ARBA" id="ARBA00022527"/>
    </source>
</evidence>
<dbReference type="SMART" id="SM00220">
    <property type="entry name" value="S_TKc"/>
    <property type="match status" value="1"/>
</dbReference>
<dbReference type="InterPro" id="IPR000719">
    <property type="entry name" value="Prot_kinase_dom"/>
</dbReference>
<dbReference type="GO" id="GO:0004674">
    <property type="term" value="F:protein serine/threonine kinase activity"/>
    <property type="evidence" value="ECO:0000318"/>
    <property type="project" value="GO_Central"/>
</dbReference>
<dbReference type="FunFam" id="3.30.200.20:FF:000172">
    <property type="entry name" value="cyclin-dependent kinase G-2 isoform X1"/>
    <property type="match status" value="1"/>
</dbReference>
<dbReference type="Gene3D" id="3.30.200.20">
    <property type="entry name" value="Phosphorylase Kinase, domain 1"/>
    <property type="match status" value="1"/>
</dbReference>
<keyword evidence="2 8" id="KW-0723">Serine/threonine-protein kinase</keyword>
<dbReference type="InterPro" id="IPR017441">
    <property type="entry name" value="Protein_kinase_ATP_BS"/>
</dbReference>
<evidence type="ECO:0000256" key="8">
    <source>
        <dbReference type="RuleBase" id="RU000304"/>
    </source>
</evidence>
<keyword evidence="5" id="KW-0418">Kinase</keyword>
<evidence type="ECO:0000313" key="12">
    <source>
        <dbReference type="Proteomes" id="UP000001514"/>
    </source>
</evidence>
<comment type="similarity">
    <text evidence="1">Belongs to the protein kinase superfamily. CMGC Ser/Thr protein kinase family. CDC2/CDKX subfamily.</text>
</comment>
<dbReference type="Gramene" id="EFJ25444">
    <property type="protein sequence ID" value="EFJ25444"/>
    <property type="gene ID" value="SELMODRAFT_99910"/>
</dbReference>
<dbReference type="SUPFAM" id="SSF56112">
    <property type="entry name" value="Protein kinase-like (PK-like)"/>
    <property type="match status" value="1"/>
</dbReference>
<name>D8RRQ8_SELML</name>
<dbReference type="GO" id="GO:0080090">
    <property type="term" value="P:regulation of primary metabolic process"/>
    <property type="evidence" value="ECO:0007669"/>
    <property type="project" value="UniProtKB-ARBA"/>
</dbReference>
<evidence type="ECO:0000256" key="9">
    <source>
        <dbReference type="SAM" id="MobiDB-lite"/>
    </source>
</evidence>
<dbReference type="PROSITE" id="PS50011">
    <property type="entry name" value="PROTEIN_KINASE_DOM"/>
    <property type="match status" value="1"/>
</dbReference>
<dbReference type="GO" id="GO:0005634">
    <property type="term" value="C:nucleus"/>
    <property type="evidence" value="ECO:0000318"/>
    <property type="project" value="GO_Central"/>
</dbReference>
<accession>D8RRQ8</accession>
<keyword evidence="3" id="KW-0808">Transferase</keyword>
<dbReference type="STRING" id="88036.D8RRQ8"/>